<sequence>MALPTAPVTRGDLERAAGGSDEELAAWLDQHAAALLAGNSTLLIPHLDRLLSLPYQGRPWLELVTAATLFTRSSRDERAWRLLRTARGRFQRAGDRTGLGCAHYVEGNWQVTVGDVQDAARSWQEGRAHLGPHTPAYAHSLANQAWGAYASGELGHACTLAQEAVALAVRVGDSRALGTAYTHLAAYEIWVGAFGQAALDLDRADRAFQGLSDPGERYEWPLALVMTGAVHVLRGRHELAEVSFRQAVTAAEATGSQWVAGVVHAIRADVCAPRVPQRSIEDGQHALAVLADVGERWWSTWARVAIGRALGAQGHRHAAARTIGEVLDEGGTPPVEGARHLMLLGEQFVDVDPARAADLFTDAIRRFDQYHAPYWSAHARARLALVDRTRSTRHWDAARATAPHEPAVAHMIRELATLRVCFRSMPTVQVDGREVRFPTRHALHALLLLAAHSPDGLRADTLGAHLWPDADTATQAHRLKTTLWQVRSQLGSAAGRLHRRTDRVILDLTPDECDLRESVERARVLLRAADPDEAEVAATCRALRQPFVVADAEEWAAELTRLCDGLVHRLTEGSRRRARRHPVRPATRH</sequence>
<evidence type="ECO:0000313" key="1">
    <source>
        <dbReference type="EMBL" id="SCL15334.1"/>
    </source>
</evidence>
<dbReference type="PANTHER" id="PTHR35807">
    <property type="entry name" value="TRANSCRIPTIONAL REGULATOR REDD-RELATED"/>
    <property type="match status" value="1"/>
</dbReference>
<dbReference type="RefSeq" id="WP_139128837.1">
    <property type="nucleotide sequence ID" value="NZ_FMHT01000003.1"/>
</dbReference>
<dbReference type="InterPro" id="IPR011990">
    <property type="entry name" value="TPR-like_helical_dom_sf"/>
</dbReference>
<organism evidence="1 2">
    <name type="scientific">Micromonospora nigra</name>
    <dbReference type="NCBI Taxonomy" id="145857"/>
    <lineage>
        <taxon>Bacteria</taxon>
        <taxon>Bacillati</taxon>
        <taxon>Actinomycetota</taxon>
        <taxon>Actinomycetes</taxon>
        <taxon>Micromonosporales</taxon>
        <taxon>Micromonosporaceae</taxon>
        <taxon>Micromonospora</taxon>
    </lineage>
</organism>
<dbReference type="EMBL" id="FMHT01000003">
    <property type="protein sequence ID" value="SCL15334.1"/>
    <property type="molecule type" value="Genomic_DNA"/>
</dbReference>
<dbReference type="SUPFAM" id="SSF48452">
    <property type="entry name" value="TPR-like"/>
    <property type="match status" value="1"/>
</dbReference>
<protein>
    <recommendedName>
        <fullName evidence="3">Bacterial transcriptional activator domain-containing protein</fullName>
    </recommendedName>
</protein>
<accession>A0A1C6RE60</accession>
<evidence type="ECO:0000313" key="2">
    <source>
        <dbReference type="Proteomes" id="UP000199699"/>
    </source>
</evidence>
<dbReference type="Gene3D" id="1.10.10.10">
    <property type="entry name" value="Winged helix-like DNA-binding domain superfamily/Winged helix DNA-binding domain"/>
    <property type="match status" value="1"/>
</dbReference>
<reference evidence="1 2" key="1">
    <citation type="submission" date="2016-06" db="EMBL/GenBank/DDBJ databases">
        <authorList>
            <person name="Kjaerup R.B."/>
            <person name="Dalgaard T.S."/>
            <person name="Juul-Madsen H.R."/>
        </authorList>
    </citation>
    <scope>NUCLEOTIDE SEQUENCE [LARGE SCALE GENOMIC DNA]</scope>
    <source>
        <strain evidence="1 2">DSM 43818</strain>
    </source>
</reference>
<dbReference type="AlphaFoldDB" id="A0A1C6RE60"/>
<dbReference type="Proteomes" id="UP000199699">
    <property type="component" value="Unassembled WGS sequence"/>
</dbReference>
<name>A0A1C6RE60_9ACTN</name>
<dbReference type="InterPro" id="IPR036388">
    <property type="entry name" value="WH-like_DNA-bd_sf"/>
</dbReference>
<keyword evidence="2" id="KW-1185">Reference proteome</keyword>
<evidence type="ECO:0008006" key="3">
    <source>
        <dbReference type="Google" id="ProtNLM"/>
    </source>
</evidence>
<dbReference type="InterPro" id="IPR051677">
    <property type="entry name" value="AfsR-DnrI-RedD_regulator"/>
</dbReference>
<dbReference type="Gene3D" id="1.25.40.10">
    <property type="entry name" value="Tetratricopeptide repeat domain"/>
    <property type="match status" value="1"/>
</dbReference>
<gene>
    <name evidence="1" type="ORF">GA0070616_0698</name>
</gene>
<proteinExistence type="predicted"/>